<evidence type="ECO:0000256" key="4">
    <source>
        <dbReference type="ARBA" id="ARBA00023136"/>
    </source>
</evidence>
<keyword evidence="4 5" id="KW-0472">Membrane</keyword>
<gene>
    <name evidence="6" type="ORF">DFQ08_102187</name>
</gene>
<dbReference type="EMBL" id="QPJO01000002">
    <property type="protein sequence ID" value="RCW92164.1"/>
    <property type="molecule type" value="Genomic_DNA"/>
</dbReference>
<comment type="caution">
    <text evidence="6">The sequence shown here is derived from an EMBL/GenBank/DDBJ whole genome shotgun (WGS) entry which is preliminary data.</text>
</comment>
<evidence type="ECO:0000313" key="6">
    <source>
        <dbReference type="EMBL" id="RCW92164.1"/>
    </source>
</evidence>
<dbReference type="GO" id="GO:0016020">
    <property type="term" value="C:membrane"/>
    <property type="evidence" value="ECO:0007669"/>
    <property type="project" value="UniProtKB-SubCell"/>
</dbReference>
<name>A0A368ZF59_9FLAO</name>
<protein>
    <submittedName>
        <fullName evidence="6">Thiosulfate dehydrogenase [quinone] large subunit</fullName>
    </submittedName>
</protein>
<evidence type="ECO:0000313" key="7">
    <source>
        <dbReference type="Proteomes" id="UP000253436"/>
    </source>
</evidence>
<dbReference type="Pfam" id="PF07681">
    <property type="entry name" value="DoxX"/>
    <property type="match status" value="1"/>
</dbReference>
<feature type="transmembrane region" description="Helical" evidence="5">
    <location>
        <begin position="48"/>
        <end position="70"/>
    </location>
</feature>
<evidence type="ECO:0000256" key="3">
    <source>
        <dbReference type="ARBA" id="ARBA00022989"/>
    </source>
</evidence>
<dbReference type="InterPro" id="IPR032808">
    <property type="entry name" value="DoxX"/>
</dbReference>
<dbReference type="Proteomes" id="UP000253436">
    <property type="component" value="Unassembled WGS sequence"/>
</dbReference>
<dbReference type="OrthoDB" id="4732370at2"/>
<reference evidence="6 7" key="1">
    <citation type="submission" date="2018-07" db="EMBL/GenBank/DDBJ databases">
        <title>Genomic Encyclopedia of Type Strains, Phase III (KMG-III): the genomes of soil and plant-associated and newly described type strains.</title>
        <authorList>
            <person name="Whitman W."/>
        </authorList>
    </citation>
    <scope>NUCLEOTIDE SEQUENCE [LARGE SCALE GENOMIC DNA]</scope>
    <source>
        <strain evidence="6 7">CECT 7958</strain>
    </source>
</reference>
<evidence type="ECO:0000256" key="1">
    <source>
        <dbReference type="ARBA" id="ARBA00004141"/>
    </source>
</evidence>
<keyword evidence="2 5" id="KW-0812">Transmembrane</keyword>
<dbReference type="AlphaFoldDB" id="A0A368ZF59"/>
<evidence type="ECO:0000256" key="2">
    <source>
        <dbReference type="ARBA" id="ARBA00022692"/>
    </source>
</evidence>
<accession>A0A368ZF59</accession>
<proteinExistence type="predicted"/>
<dbReference type="RefSeq" id="WP_114308845.1">
    <property type="nucleotide sequence ID" value="NZ_QPJO01000002.1"/>
</dbReference>
<sequence>MHSKTSYLIVRLALGLSMFGHGLVRLPKLEAFSQGLVKSFENSMMPEVLTLPFSYILPFGELIFGALLVIGLFTRVAVLGIAAILLALIFGSTLVENWGAITAQLVHVAFVAYLSHHIKDNSYALDRFIYKN</sequence>
<keyword evidence="3 5" id="KW-1133">Transmembrane helix</keyword>
<comment type="subcellular location">
    <subcellularLocation>
        <location evidence="1">Membrane</location>
        <topology evidence="1">Multi-pass membrane protein</topology>
    </subcellularLocation>
</comment>
<feature type="transmembrane region" description="Helical" evidence="5">
    <location>
        <begin position="6"/>
        <end position="27"/>
    </location>
</feature>
<organism evidence="6 7">
    <name type="scientific">Winogradskyella arenosi</name>
    <dbReference type="NCBI Taxonomy" id="533325"/>
    <lineage>
        <taxon>Bacteria</taxon>
        <taxon>Pseudomonadati</taxon>
        <taxon>Bacteroidota</taxon>
        <taxon>Flavobacteriia</taxon>
        <taxon>Flavobacteriales</taxon>
        <taxon>Flavobacteriaceae</taxon>
        <taxon>Winogradskyella</taxon>
    </lineage>
</organism>
<feature type="transmembrane region" description="Helical" evidence="5">
    <location>
        <begin position="76"/>
        <end position="95"/>
    </location>
</feature>
<keyword evidence="7" id="KW-1185">Reference proteome</keyword>
<evidence type="ECO:0000256" key="5">
    <source>
        <dbReference type="SAM" id="Phobius"/>
    </source>
</evidence>